<sequence>MFGLLRKRANSLPYTSLLGLAPSRSYKPPPPGRLHPTVKFMSKARIPQKKGSSRP</sequence>
<dbReference type="Proteomes" id="UP000800035">
    <property type="component" value="Unassembled WGS sequence"/>
</dbReference>
<dbReference type="AlphaFoldDB" id="A0A6A5TBH3"/>
<protein>
    <submittedName>
        <fullName evidence="2">Uncharacterized protein</fullName>
    </submittedName>
</protein>
<feature type="region of interest" description="Disordered" evidence="1">
    <location>
        <begin position="19"/>
        <end position="55"/>
    </location>
</feature>
<keyword evidence="3" id="KW-1185">Reference proteome</keyword>
<accession>A0A6A5TBH3</accession>
<name>A0A6A5TBH3_9PLEO</name>
<gene>
    <name evidence="2" type="ORF">CC80DRAFT_497376</name>
</gene>
<evidence type="ECO:0000313" key="2">
    <source>
        <dbReference type="EMBL" id="KAF1949628.1"/>
    </source>
</evidence>
<proteinExistence type="predicted"/>
<evidence type="ECO:0000313" key="3">
    <source>
        <dbReference type="Proteomes" id="UP000800035"/>
    </source>
</evidence>
<dbReference type="EMBL" id="ML977035">
    <property type="protein sequence ID" value="KAF1949628.1"/>
    <property type="molecule type" value="Genomic_DNA"/>
</dbReference>
<feature type="compositionally biased region" description="Basic residues" evidence="1">
    <location>
        <begin position="46"/>
        <end position="55"/>
    </location>
</feature>
<reference evidence="2" key="1">
    <citation type="journal article" date="2020" name="Stud. Mycol.">
        <title>101 Dothideomycetes genomes: a test case for predicting lifestyles and emergence of pathogens.</title>
        <authorList>
            <person name="Haridas S."/>
            <person name="Albert R."/>
            <person name="Binder M."/>
            <person name="Bloem J."/>
            <person name="Labutti K."/>
            <person name="Salamov A."/>
            <person name="Andreopoulos B."/>
            <person name="Baker S."/>
            <person name="Barry K."/>
            <person name="Bills G."/>
            <person name="Bluhm B."/>
            <person name="Cannon C."/>
            <person name="Castanera R."/>
            <person name="Culley D."/>
            <person name="Daum C."/>
            <person name="Ezra D."/>
            <person name="Gonzalez J."/>
            <person name="Henrissat B."/>
            <person name="Kuo A."/>
            <person name="Liang C."/>
            <person name="Lipzen A."/>
            <person name="Lutzoni F."/>
            <person name="Magnuson J."/>
            <person name="Mondo S."/>
            <person name="Nolan M."/>
            <person name="Ohm R."/>
            <person name="Pangilinan J."/>
            <person name="Park H.-J."/>
            <person name="Ramirez L."/>
            <person name="Alfaro M."/>
            <person name="Sun H."/>
            <person name="Tritt A."/>
            <person name="Yoshinaga Y."/>
            <person name="Zwiers L.-H."/>
            <person name="Turgeon B."/>
            <person name="Goodwin S."/>
            <person name="Spatafora J."/>
            <person name="Crous P."/>
            <person name="Grigoriev I."/>
        </authorList>
    </citation>
    <scope>NUCLEOTIDE SEQUENCE</scope>
    <source>
        <strain evidence="2">CBS 675.92</strain>
    </source>
</reference>
<organism evidence="2 3">
    <name type="scientific">Byssothecium circinans</name>
    <dbReference type="NCBI Taxonomy" id="147558"/>
    <lineage>
        <taxon>Eukaryota</taxon>
        <taxon>Fungi</taxon>
        <taxon>Dikarya</taxon>
        <taxon>Ascomycota</taxon>
        <taxon>Pezizomycotina</taxon>
        <taxon>Dothideomycetes</taxon>
        <taxon>Pleosporomycetidae</taxon>
        <taxon>Pleosporales</taxon>
        <taxon>Massarineae</taxon>
        <taxon>Massarinaceae</taxon>
        <taxon>Byssothecium</taxon>
    </lineage>
</organism>
<evidence type="ECO:0000256" key="1">
    <source>
        <dbReference type="SAM" id="MobiDB-lite"/>
    </source>
</evidence>